<keyword evidence="2" id="KW-1185">Reference proteome</keyword>
<gene>
    <name evidence="1" type="ORF">MNOR_LOCUS19807</name>
</gene>
<dbReference type="AlphaFoldDB" id="A0AAV2R283"/>
<dbReference type="GO" id="GO:0006629">
    <property type="term" value="P:lipid metabolic process"/>
    <property type="evidence" value="ECO:0007669"/>
    <property type="project" value="InterPro"/>
</dbReference>
<reference evidence="1 2" key="1">
    <citation type="submission" date="2024-05" db="EMBL/GenBank/DDBJ databases">
        <authorList>
            <person name="Wallberg A."/>
        </authorList>
    </citation>
    <scope>NUCLEOTIDE SEQUENCE [LARGE SCALE GENOMIC DNA]</scope>
</reference>
<feature type="non-terminal residue" evidence="1">
    <location>
        <position position="1"/>
    </location>
</feature>
<sequence>VHLARSFKNIEQVNSRMKIPILLLVILTVCFLQPSLLRSTDSGDRFFIIGHMKNTIKTVEKALAQGANSVETDLNFQENTGKPTVFKHGWPCDVSIFSPLNTCTASSSYSQLLRFLSKQTRLALIVLEGKVNSLSSKVKKLAGTNTVKAIEEELFDKGYKGNVVIACFDSATFIESAAVQASGSKYKSQIYFSFLKDYSGADNVIKKNFKNWHGLTLSTPLAQPH</sequence>
<dbReference type="GO" id="GO:0008081">
    <property type="term" value="F:phosphoric diester hydrolase activity"/>
    <property type="evidence" value="ECO:0007669"/>
    <property type="project" value="InterPro"/>
</dbReference>
<dbReference type="Gene3D" id="3.20.20.190">
    <property type="entry name" value="Phosphatidylinositol (PI) phosphodiesterase"/>
    <property type="match status" value="1"/>
</dbReference>
<protein>
    <submittedName>
        <fullName evidence="1">Uncharacterized protein</fullName>
    </submittedName>
</protein>
<evidence type="ECO:0000313" key="2">
    <source>
        <dbReference type="Proteomes" id="UP001497623"/>
    </source>
</evidence>
<proteinExistence type="predicted"/>
<accession>A0AAV2R283</accession>
<dbReference type="Proteomes" id="UP001497623">
    <property type="component" value="Unassembled WGS sequence"/>
</dbReference>
<comment type="caution">
    <text evidence="1">The sequence shown here is derived from an EMBL/GenBank/DDBJ whole genome shotgun (WGS) entry which is preliminary data.</text>
</comment>
<organism evidence="1 2">
    <name type="scientific">Meganyctiphanes norvegica</name>
    <name type="common">Northern krill</name>
    <name type="synonym">Thysanopoda norvegica</name>
    <dbReference type="NCBI Taxonomy" id="48144"/>
    <lineage>
        <taxon>Eukaryota</taxon>
        <taxon>Metazoa</taxon>
        <taxon>Ecdysozoa</taxon>
        <taxon>Arthropoda</taxon>
        <taxon>Crustacea</taxon>
        <taxon>Multicrustacea</taxon>
        <taxon>Malacostraca</taxon>
        <taxon>Eumalacostraca</taxon>
        <taxon>Eucarida</taxon>
        <taxon>Euphausiacea</taxon>
        <taxon>Euphausiidae</taxon>
        <taxon>Meganyctiphanes</taxon>
    </lineage>
</organism>
<name>A0AAV2R283_MEGNR</name>
<evidence type="ECO:0000313" key="1">
    <source>
        <dbReference type="EMBL" id="CAL4112164.1"/>
    </source>
</evidence>
<dbReference type="EMBL" id="CAXKWB010014932">
    <property type="protein sequence ID" value="CAL4112164.1"/>
    <property type="molecule type" value="Genomic_DNA"/>
</dbReference>
<dbReference type="InterPro" id="IPR017946">
    <property type="entry name" value="PLC-like_Pdiesterase_TIM-brl"/>
</dbReference>